<reference evidence="2" key="1">
    <citation type="journal article" date="2021" name="Sci. Rep.">
        <title>Diploid genomic architecture of Nitzschia inconspicua, an elite biomass production diatom.</title>
        <authorList>
            <person name="Oliver A."/>
            <person name="Podell S."/>
            <person name="Pinowska A."/>
            <person name="Traller J.C."/>
            <person name="Smith S.R."/>
            <person name="McClure R."/>
            <person name="Beliaev A."/>
            <person name="Bohutskyi P."/>
            <person name="Hill E.A."/>
            <person name="Rabines A."/>
            <person name="Zheng H."/>
            <person name="Allen L.Z."/>
            <person name="Kuo A."/>
            <person name="Grigoriev I.V."/>
            <person name="Allen A.E."/>
            <person name="Hazlebeck D."/>
            <person name="Allen E.E."/>
        </authorList>
    </citation>
    <scope>NUCLEOTIDE SEQUENCE</scope>
    <source>
        <strain evidence="2">Hildebrandi</strain>
    </source>
</reference>
<keyword evidence="1" id="KW-0812">Transmembrane</keyword>
<organism evidence="2 3">
    <name type="scientific">Nitzschia inconspicua</name>
    <dbReference type="NCBI Taxonomy" id="303405"/>
    <lineage>
        <taxon>Eukaryota</taxon>
        <taxon>Sar</taxon>
        <taxon>Stramenopiles</taxon>
        <taxon>Ochrophyta</taxon>
        <taxon>Bacillariophyta</taxon>
        <taxon>Bacillariophyceae</taxon>
        <taxon>Bacillariophycidae</taxon>
        <taxon>Bacillariales</taxon>
        <taxon>Bacillariaceae</taxon>
        <taxon>Nitzschia</taxon>
    </lineage>
</organism>
<accession>A0A9K3L014</accession>
<gene>
    <name evidence="2" type="ORF">IV203_009015</name>
</gene>
<proteinExistence type="predicted"/>
<feature type="transmembrane region" description="Helical" evidence="1">
    <location>
        <begin position="90"/>
        <end position="110"/>
    </location>
</feature>
<comment type="caution">
    <text evidence="2">The sequence shown here is derived from an EMBL/GenBank/DDBJ whole genome shotgun (WGS) entry which is preliminary data.</text>
</comment>
<reference evidence="2" key="2">
    <citation type="submission" date="2021-04" db="EMBL/GenBank/DDBJ databases">
        <authorList>
            <person name="Podell S."/>
        </authorList>
    </citation>
    <scope>NUCLEOTIDE SEQUENCE</scope>
    <source>
        <strain evidence="2">Hildebrandi</strain>
    </source>
</reference>
<evidence type="ECO:0000313" key="3">
    <source>
        <dbReference type="Proteomes" id="UP000693970"/>
    </source>
</evidence>
<name>A0A9K3L014_9STRA</name>
<dbReference type="AlphaFoldDB" id="A0A9K3L014"/>
<keyword evidence="3" id="KW-1185">Reference proteome</keyword>
<keyword evidence="1" id="KW-1133">Transmembrane helix</keyword>
<evidence type="ECO:0000313" key="2">
    <source>
        <dbReference type="EMBL" id="KAG7352967.1"/>
    </source>
</evidence>
<dbReference type="EMBL" id="JAGRRH010000017">
    <property type="protein sequence ID" value="KAG7352967.1"/>
    <property type="molecule type" value="Genomic_DNA"/>
</dbReference>
<protein>
    <submittedName>
        <fullName evidence="2">Uncharacterized protein</fullName>
    </submittedName>
</protein>
<dbReference type="Proteomes" id="UP000693970">
    <property type="component" value="Unassembled WGS sequence"/>
</dbReference>
<sequence>MPDNFTFKGYIAFVLWGPIPPPEYEGNDDFMAAAYAAKYRETLKADGRAAARAWVPFSLKQLESDPASNCALAIAMKGTEKKAPPLSSKLIKVFIGIVFLLYLQGLLVYWRLLGNSHHLDIETSKPLVLVVMMKLL</sequence>
<evidence type="ECO:0000256" key="1">
    <source>
        <dbReference type="SAM" id="Phobius"/>
    </source>
</evidence>
<keyword evidence="1" id="KW-0472">Membrane</keyword>